<protein>
    <submittedName>
        <fullName evidence="11">Sigma-54 dependent transcriptional regulator</fullName>
    </submittedName>
</protein>
<proteinExistence type="predicted"/>
<dbReference type="Gene3D" id="3.40.50.300">
    <property type="entry name" value="P-loop containing nucleotide triphosphate hydrolases"/>
    <property type="match status" value="1"/>
</dbReference>
<dbReference type="PROSITE" id="PS50110">
    <property type="entry name" value="RESPONSE_REGULATORY"/>
    <property type="match status" value="1"/>
</dbReference>
<dbReference type="Pfam" id="PF00072">
    <property type="entry name" value="Response_reg"/>
    <property type="match status" value="1"/>
</dbReference>
<dbReference type="Pfam" id="PF02954">
    <property type="entry name" value="HTH_8"/>
    <property type="match status" value="1"/>
</dbReference>
<keyword evidence="5" id="KW-0805">Transcription regulation</keyword>
<dbReference type="Gene3D" id="3.40.50.2300">
    <property type="match status" value="1"/>
</dbReference>
<gene>
    <name evidence="11" type="ORF">PSU93_07270</name>
</gene>
<evidence type="ECO:0000256" key="5">
    <source>
        <dbReference type="ARBA" id="ARBA00023015"/>
    </source>
</evidence>
<evidence type="ECO:0000256" key="2">
    <source>
        <dbReference type="ARBA" id="ARBA00022741"/>
    </source>
</evidence>
<dbReference type="Pfam" id="PF00158">
    <property type="entry name" value="Sigma54_activat"/>
    <property type="match status" value="1"/>
</dbReference>
<dbReference type="InterPro" id="IPR002078">
    <property type="entry name" value="Sigma_54_int"/>
</dbReference>
<dbReference type="InterPro" id="IPR025943">
    <property type="entry name" value="Sigma_54_int_dom_ATP-bd_2"/>
</dbReference>
<dbReference type="InterPro" id="IPR009057">
    <property type="entry name" value="Homeodomain-like_sf"/>
</dbReference>
<keyword evidence="2" id="KW-0547">Nucleotide-binding</keyword>
<keyword evidence="12" id="KW-1185">Reference proteome</keyword>
<dbReference type="FunFam" id="3.40.50.2300:FF:000018">
    <property type="entry name" value="DNA-binding transcriptional regulator NtrC"/>
    <property type="match status" value="1"/>
</dbReference>
<dbReference type="GO" id="GO:0006355">
    <property type="term" value="P:regulation of DNA-templated transcription"/>
    <property type="evidence" value="ECO:0007669"/>
    <property type="project" value="InterPro"/>
</dbReference>
<dbReference type="InterPro" id="IPR002197">
    <property type="entry name" value="HTH_Fis"/>
</dbReference>
<dbReference type="GO" id="GO:0005524">
    <property type="term" value="F:ATP binding"/>
    <property type="evidence" value="ECO:0007669"/>
    <property type="project" value="UniProtKB-KW"/>
</dbReference>
<dbReference type="GO" id="GO:0043565">
    <property type="term" value="F:sequence-specific DNA binding"/>
    <property type="evidence" value="ECO:0007669"/>
    <property type="project" value="InterPro"/>
</dbReference>
<sequence length="461" mass="51195">MKQYDVLVVEDDLSLCEALCDTLEIAGYRVVSARNGTEALLKLELGKFKLVVSDVQMPVMDGFQLLKNMQYKYSKTPVLLMTAFGTIPKAVEAIQAGASDYLIKPFDAQALVNKVADYVVVNSAAANTEEDQRVVQDESMKKLYALTAKVAKTDVTVLLQGESGTGKEVVAHYIHHNSTYHRGPFIAVNCAAIPENMLEAMLFGYEKGAYTGAVQSMPGKFEQAQGGTLLLDEIAEMDLGLQAKLLRVLQEKEVERLGSHKKIKLNVRILAATNQKLKEQMEQGLFREDLYYRLNVFPINIPPLRNRPGDILPLAQEFMQRHGQEGKKLPEFDSQAVEKMQAYRWPGNVRELDNVVQRALILRTDDNITVDDLVFEDSGSMMARGASFEAVQTTQATPIDEKPEIGGLGVGVRSAEESIILQTLQMENGSRKITAEKLGISPRTLRYKMARMKDSGVIISC</sequence>
<evidence type="ECO:0000259" key="9">
    <source>
        <dbReference type="PROSITE" id="PS50045"/>
    </source>
</evidence>
<dbReference type="SUPFAM" id="SSF46689">
    <property type="entry name" value="Homeodomain-like"/>
    <property type="match status" value="1"/>
</dbReference>
<dbReference type="InterPro" id="IPR027417">
    <property type="entry name" value="P-loop_NTPase"/>
</dbReference>
<keyword evidence="3" id="KW-0067">ATP-binding</keyword>
<evidence type="ECO:0000313" key="11">
    <source>
        <dbReference type="EMBL" id="MDI1230929.1"/>
    </source>
</evidence>
<evidence type="ECO:0000313" key="12">
    <source>
        <dbReference type="Proteomes" id="UP001160519"/>
    </source>
</evidence>
<dbReference type="InterPro" id="IPR003593">
    <property type="entry name" value="AAA+_ATPase"/>
</dbReference>
<evidence type="ECO:0000256" key="6">
    <source>
        <dbReference type="ARBA" id="ARBA00023125"/>
    </source>
</evidence>
<comment type="caution">
    <text evidence="11">The sequence shown here is derived from an EMBL/GenBank/DDBJ whole genome shotgun (WGS) entry which is preliminary data.</text>
</comment>
<dbReference type="PROSITE" id="PS00676">
    <property type="entry name" value="SIGMA54_INTERACT_2"/>
    <property type="match status" value="1"/>
</dbReference>
<dbReference type="PROSITE" id="PS00675">
    <property type="entry name" value="SIGMA54_INTERACT_1"/>
    <property type="match status" value="1"/>
</dbReference>
<dbReference type="SUPFAM" id="SSF52540">
    <property type="entry name" value="P-loop containing nucleoside triphosphate hydrolases"/>
    <property type="match status" value="1"/>
</dbReference>
<feature type="modified residue" description="4-aspartylphosphate" evidence="8">
    <location>
        <position position="54"/>
    </location>
</feature>
<dbReference type="InterPro" id="IPR058031">
    <property type="entry name" value="AAA_lid_NorR"/>
</dbReference>
<evidence type="ECO:0000256" key="1">
    <source>
        <dbReference type="ARBA" id="ARBA00022553"/>
    </source>
</evidence>
<dbReference type="InterPro" id="IPR025944">
    <property type="entry name" value="Sigma_54_int_dom_CS"/>
</dbReference>
<feature type="domain" description="Response regulatory" evidence="10">
    <location>
        <begin position="5"/>
        <end position="119"/>
    </location>
</feature>
<dbReference type="InterPro" id="IPR025662">
    <property type="entry name" value="Sigma_54_int_dom_ATP-bd_1"/>
</dbReference>
<dbReference type="Gene3D" id="1.10.8.60">
    <property type="match status" value="1"/>
</dbReference>
<keyword evidence="7" id="KW-0804">Transcription</keyword>
<dbReference type="AlphaFoldDB" id="A0AA43Q720"/>
<dbReference type="SMART" id="SM00382">
    <property type="entry name" value="AAA"/>
    <property type="match status" value="1"/>
</dbReference>
<dbReference type="Proteomes" id="UP001160519">
    <property type="component" value="Unassembled WGS sequence"/>
</dbReference>
<dbReference type="PANTHER" id="PTHR32071:SF21">
    <property type="entry name" value="TRANSCRIPTIONAL REGULATORY PROTEIN FLGR"/>
    <property type="match status" value="1"/>
</dbReference>
<organism evidence="11 12">
    <name type="scientific">Candidatus Methylobacter titanis</name>
    <dbReference type="NCBI Taxonomy" id="3053457"/>
    <lineage>
        <taxon>Bacteria</taxon>
        <taxon>Pseudomonadati</taxon>
        <taxon>Pseudomonadota</taxon>
        <taxon>Gammaproteobacteria</taxon>
        <taxon>Methylococcales</taxon>
        <taxon>Methylococcaceae</taxon>
        <taxon>Methylobacter</taxon>
    </lineage>
</organism>
<keyword evidence="4" id="KW-0902">Two-component regulatory system</keyword>
<evidence type="ECO:0000256" key="4">
    <source>
        <dbReference type="ARBA" id="ARBA00023012"/>
    </source>
</evidence>
<evidence type="ECO:0000256" key="8">
    <source>
        <dbReference type="PROSITE-ProRule" id="PRU00169"/>
    </source>
</evidence>
<dbReference type="EMBL" id="JAQSDF010000017">
    <property type="protein sequence ID" value="MDI1230929.1"/>
    <property type="molecule type" value="Genomic_DNA"/>
</dbReference>
<evidence type="ECO:0000259" key="10">
    <source>
        <dbReference type="PROSITE" id="PS50110"/>
    </source>
</evidence>
<dbReference type="SUPFAM" id="SSF52172">
    <property type="entry name" value="CheY-like"/>
    <property type="match status" value="1"/>
</dbReference>
<name>A0AA43Q720_9GAMM</name>
<dbReference type="Pfam" id="PF25601">
    <property type="entry name" value="AAA_lid_14"/>
    <property type="match status" value="1"/>
</dbReference>
<dbReference type="PROSITE" id="PS50045">
    <property type="entry name" value="SIGMA54_INTERACT_4"/>
    <property type="match status" value="1"/>
</dbReference>
<dbReference type="Gene3D" id="1.10.10.60">
    <property type="entry name" value="Homeodomain-like"/>
    <property type="match status" value="1"/>
</dbReference>
<keyword evidence="1 8" id="KW-0597">Phosphoprotein</keyword>
<dbReference type="InterPro" id="IPR001789">
    <property type="entry name" value="Sig_transdc_resp-reg_receiver"/>
</dbReference>
<dbReference type="GO" id="GO:0000160">
    <property type="term" value="P:phosphorelay signal transduction system"/>
    <property type="evidence" value="ECO:0007669"/>
    <property type="project" value="UniProtKB-KW"/>
</dbReference>
<feature type="domain" description="Sigma-54 factor interaction" evidence="9">
    <location>
        <begin position="133"/>
        <end position="361"/>
    </location>
</feature>
<dbReference type="InterPro" id="IPR011006">
    <property type="entry name" value="CheY-like_superfamily"/>
</dbReference>
<dbReference type="CDD" id="cd00009">
    <property type="entry name" value="AAA"/>
    <property type="match status" value="1"/>
</dbReference>
<dbReference type="SMART" id="SM00448">
    <property type="entry name" value="REC"/>
    <property type="match status" value="1"/>
</dbReference>
<reference evidence="11" key="1">
    <citation type="submission" date="2023-01" db="EMBL/GenBank/DDBJ databases">
        <title>Biogeochemical cycle of methane in antarctic sediments.</title>
        <authorList>
            <person name="Roldan D.M."/>
            <person name="Menes R.J."/>
        </authorList>
    </citation>
    <scope>NUCLEOTIDE SEQUENCE [LARGE SCALE GENOMIC DNA]</scope>
    <source>
        <strain evidence="11">K-2018 MAG008</strain>
    </source>
</reference>
<evidence type="ECO:0000256" key="7">
    <source>
        <dbReference type="ARBA" id="ARBA00023163"/>
    </source>
</evidence>
<dbReference type="FunFam" id="3.40.50.300:FF:000006">
    <property type="entry name" value="DNA-binding transcriptional regulator NtrC"/>
    <property type="match status" value="1"/>
</dbReference>
<dbReference type="PANTHER" id="PTHR32071">
    <property type="entry name" value="TRANSCRIPTIONAL REGULATORY PROTEIN"/>
    <property type="match status" value="1"/>
</dbReference>
<keyword evidence="6" id="KW-0238">DNA-binding</keyword>
<accession>A0AA43Q720</accession>
<evidence type="ECO:0000256" key="3">
    <source>
        <dbReference type="ARBA" id="ARBA00022840"/>
    </source>
</evidence>
<dbReference type="PROSITE" id="PS00688">
    <property type="entry name" value="SIGMA54_INTERACT_3"/>
    <property type="match status" value="1"/>
</dbReference>